<evidence type="ECO:0000313" key="2">
    <source>
        <dbReference type="Proteomes" id="UP001501222"/>
    </source>
</evidence>
<organism evidence="1 2">
    <name type="scientific">Kribbella ginsengisoli</name>
    <dbReference type="NCBI Taxonomy" id="363865"/>
    <lineage>
        <taxon>Bacteria</taxon>
        <taxon>Bacillati</taxon>
        <taxon>Actinomycetota</taxon>
        <taxon>Actinomycetes</taxon>
        <taxon>Propionibacteriales</taxon>
        <taxon>Kribbellaceae</taxon>
        <taxon>Kribbella</taxon>
    </lineage>
</organism>
<name>A0ABP6W922_9ACTN</name>
<proteinExistence type="predicted"/>
<reference evidence="2" key="1">
    <citation type="journal article" date="2019" name="Int. J. Syst. Evol. Microbiol.">
        <title>The Global Catalogue of Microorganisms (GCM) 10K type strain sequencing project: providing services to taxonomists for standard genome sequencing and annotation.</title>
        <authorList>
            <consortium name="The Broad Institute Genomics Platform"/>
            <consortium name="The Broad Institute Genome Sequencing Center for Infectious Disease"/>
            <person name="Wu L."/>
            <person name="Ma J."/>
        </authorList>
    </citation>
    <scope>NUCLEOTIDE SEQUENCE [LARGE SCALE GENOMIC DNA]</scope>
    <source>
        <strain evidence="2">JCM 16928</strain>
    </source>
</reference>
<gene>
    <name evidence="1" type="ORF">GCM10022235_14660</name>
</gene>
<evidence type="ECO:0000313" key="1">
    <source>
        <dbReference type="EMBL" id="GAA3548105.1"/>
    </source>
</evidence>
<keyword evidence="2" id="KW-1185">Reference proteome</keyword>
<sequence length="143" mass="15887">MQVQDQAKVQRLPVLLEQVVQSLSVAGELLLTPVAQLHHIAIDDSPRPPDISHHYAFDGRRRSDALNPGTAGKLGQQSRELMAVESLAASTCVDRPEMHDDVRRYLPDEPIEVREGAHLLNLPKEPTLILIEGQISTIVGFFR</sequence>
<accession>A0ABP6W922</accession>
<dbReference type="EMBL" id="BAABAA010000002">
    <property type="protein sequence ID" value="GAA3548105.1"/>
    <property type="molecule type" value="Genomic_DNA"/>
</dbReference>
<protein>
    <submittedName>
        <fullName evidence="1">Uncharacterized protein</fullName>
    </submittedName>
</protein>
<comment type="caution">
    <text evidence="1">The sequence shown here is derived from an EMBL/GenBank/DDBJ whole genome shotgun (WGS) entry which is preliminary data.</text>
</comment>
<dbReference type="Proteomes" id="UP001501222">
    <property type="component" value="Unassembled WGS sequence"/>
</dbReference>